<keyword evidence="6 7" id="KW-0057">Aromatic amino acid biosynthesis</keyword>
<dbReference type="InterPro" id="IPR027417">
    <property type="entry name" value="P-loop_NTPase"/>
</dbReference>
<dbReference type="InterPro" id="IPR000623">
    <property type="entry name" value="Shikimate_kinase/TSH1"/>
</dbReference>
<dbReference type="AlphaFoldDB" id="A0A3P3XTS8"/>
<dbReference type="GO" id="GO:0009423">
    <property type="term" value="P:chorismate biosynthetic process"/>
    <property type="evidence" value="ECO:0007669"/>
    <property type="project" value="UniProtKB-UniRule"/>
</dbReference>
<dbReference type="GO" id="GO:0005524">
    <property type="term" value="F:ATP binding"/>
    <property type="evidence" value="ECO:0007669"/>
    <property type="project" value="UniProtKB-UniRule"/>
</dbReference>
<organism evidence="8">
    <name type="scientific">uncultured spirochete</name>
    <dbReference type="NCBI Taxonomy" id="156406"/>
    <lineage>
        <taxon>Bacteria</taxon>
        <taxon>Pseudomonadati</taxon>
        <taxon>Spirochaetota</taxon>
        <taxon>Spirochaetia</taxon>
        <taxon>Spirochaetales</taxon>
        <taxon>environmental samples</taxon>
    </lineage>
</organism>
<protein>
    <recommendedName>
        <fullName evidence="7">Shikimate kinase</fullName>
        <shortName evidence="7">SK</shortName>
        <ecNumber evidence="7">2.7.1.71</ecNumber>
    </recommendedName>
</protein>
<feature type="binding site" evidence="7">
    <location>
        <position position="14"/>
    </location>
    <ligand>
        <name>Mg(2+)</name>
        <dbReference type="ChEBI" id="CHEBI:18420"/>
    </ligand>
</feature>
<dbReference type="CDD" id="cd00464">
    <property type="entry name" value="SK"/>
    <property type="match status" value="1"/>
</dbReference>
<evidence type="ECO:0000256" key="4">
    <source>
        <dbReference type="ARBA" id="ARBA00022777"/>
    </source>
</evidence>
<dbReference type="PANTHER" id="PTHR21087">
    <property type="entry name" value="SHIKIMATE KINASE"/>
    <property type="match status" value="1"/>
</dbReference>
<evidence type="ECO:0000256" key="1">
    <source>
        <dbReference type="ARBA" id="ARBA00022605"/>
    </source>
</evidence>
<dbReference type="InterPro" id="IPR031322">
    <property type="entry name" value="Shikimate/glucono_kinase"/>
</dbReference>
<evidence type="ECO:0000256" key="7">
    <source>
        <dbReference type="HAMAP-Rule" id="MF_00109"/>
    </source>
</evidence>
<dbReference type="EC" id="2.7.1.71" evidence="7"/>
<dbReference type="GO" id="GO:0009073">
    <property type="term" value="P:aromatic amino acid family biosynthetic process"/>
    <property type="evidence" value="ECO:0007669"/>
    <property type="project" value="UniProtKB-KW"/>
</dbReference>
<keyword evidence="7" id="KW-0963">Cytoplasm</keyword>
<feature type="binding site" evidence="7">
    <location>
        <position position="56"/>
    </location>
    <ligand>
        <name>substrate</name>
    </ligand>
</feature>
<comment type="function">
    <text evidence="7">Catalyzes the specific phosphorylation of the 3-hydroxyl group of shikimic acid using ATP as a cosubstrate.</text>
</comment>
<name>A0A3P3XTS8_9SPIR</name>
<keyword evidence="2 7" id="KW-0808">Transferase</keyword>
<keyword evidence="3 7" id="KW-0547">Nucleotide-binding</keyword>
<evidence type="ECO:0000256" key="6">
    <source>
        <dbReference type="ARBA" id="ARBA00023141"/>
    </source>
</evidence>
<reference evidence="8" key="1">
    <citation type="submission" date="2017-02" db="EMBL/GenBank/DDBJ databases">
        <authorList>
            <person name="Regsiter A."/>
            <person name="William W."/>
        </authorList>
    </citation>
    <scope>NUCLEOTIDE SEQUENCE</scope>
    <source>
        <strain evidence="8">BdmA 4</strain>
    </source>
</reference>
<keyword evidence="5 7" id="KW-0067">ATP-binding</keyword>
<comment type="subcellular location">
    <subcellularLocation>
        <location evidence="7">Cytoplasm</location>
    </subcellularLocation>
</comment>
<evidence type="ECO:0000256" key="5">
    <source>
        <dbReference type="ARBA" id="ARBA00022840"/>
    </source>
</evidence>
<feature type="binding site" evidence="7">
    <location>
        <position position="118"/>
    </location>
    <ligand>
        <name>ATP</name>
        <dbReference type="ChEBI" id="CHEBI:30616"/>
    </ligand>
</feature>
<evidence type="ECO:0000256" key="2">
    <source>
        <dbReference type="ARBA" id="ARBA00022679"/>
    </source>
</evidence>
<dbReference type="GO" id="GO:0008652">
    <property type="term" value="P:amino acid biosynthetic process"/>
    <property type="evidence" value="ECO:0007669"/>
    <property type="project" value="UniProtKB-KW"/>
</dbReference>
<dbReference type="Pfam" id="PF01202">
    <property type="entry name" value="SKI"/>
    <property type="match status" value="1"/>
</dbReference>
<evidence type="ECO:0000256" key="3">
    <source>
        <dbReference type="ARBA" id="ARBA00022741"/>
    </source>
</evidence>
<proteinExistence type="inferred from homology"/>
<dbReference type="GO" id="GO:0004765">
    <property type="term" value="F:shikimate kinase activity"/>
    <property type="evidence" value="ECO:0007669"/>
    <property type="project" value="UniProtKB-UniRule"/>
</dbReference>
<dbReference type="PANTHER" id="PTHR21087:SF16">
    <property type="entry name" value="SHIKIMATE KINASE 1, CHLOROPLASTIC"/>
    <property type="match status" value="1"/>
</dbReference>
<dbReference type="SUPFAM" id="SSF52540">
    <property type="entry name" value="P-loop containing nucleoside triphosphate hydrolases"/>
    <property type="match status" value="1"/>
</dbReference>
<evidence type="ECO:0000313" key="8">
    <source>
        <dbReference type="EMBL" id="SLM19685.1"/>
    </source>
</evidence>
<dbReference type="HAMAP" id="MF_00109">
    <property type="entry name" value="Shikimate_kinase"/>
    <property type="match status" value="1"/>
</dbReference>
<feature type="binding site" evidence="7">
    <location>
        <position position="137"/>
    </location>
    <ligand>
        <name>substrate</name>
    </ligand>
</feature>
<feature type="binding site" evidence="7">
    <location>
        <position position="79"/>
    </location>
    <ligand>
        <name>substrate</name>
    </ligand>
</feature>
<dbReference type="PRINTS" id="PR01100">
    <property type="entry name" value="SHIKIMTKNASE"/>
</dbReference>
<comment type="caution">
    <text evidence="7">Lacks conserved residue(s) required for the propagation of feature annotation.</text>
</comment>
<gene>
    <name evidence="7" type="primary">aroK</name>
    <name evidence="8" type="ORF">SPIRO4BDMA_70107</name>
</gene>
<comment type="catalytic activity">
    <reaction evidence="7">
        <text>shikimate + ATP = 3-phosphoshikimate + ADP + H(+)</text>
        <dbReference type="Rhea" id="RHEA:13121"/>
        <dbReference type="ChEBI" id="CHEBI:15378"/>
        <dbReference type="ChEBI" id="CHEBI:30616"/>
        <dbReference type="ChEBI" id="CHEBI:36208"/>
        <dbReference type="ChEBI" id="CHEBI:145989"/>
        <dbReference type="ChEBI" id="CHEBI:456216"/>
        <dbReference type="EC" id="2.7.1.71"/>
    </reaction>
</comment>
<sequence length="181" mass="21032">MKIAFIGMMGSGKTELGRMLAAHYGVHFFDLDHVIEEQYQMKIANLFRDSGEHYFRDIEENSLQMLAKGDVPMILGCGGGVVLRDSNRLTLKKYFITVWLDVPLPELQRRLSAEREYRPLLSSDNWAVDLKNIFQQRRKLYRDTAIIQYTWQQNQSLEESAEIIEKLLTDAKKAKIIMDDS</sequence>
<keyword evidence="1 7" id="KW-0028">Amino-acid biosynthesis</keyword>
<comment type="pathway">
    <text evidence="7">Metabolic intermediate biosynthesis; chorismate biosynthesis; chorismate from D-erythrose 4-phosphate and phosphoenolpyruvate: step 5/7.</text>
</comment>
<accession>A0A3P3XTS8</accession>
<dbReference type="UniPathway" id="UPA00053">
    <property type="reaction ID" value="UER00088"/>
</dbReference>
<dbReference type="GO" id="GO:0000287">
    <property type="term" value="F:magnesium ion binding"/>
    <property type="evidence" value="ECO:0007669"/>
    <property type="project" value="UniProtKB-UniRule"/>
</dbReference>
<keyword evidence="7" id="KW-0479">Metal-binding</keyword>
<dbReference type="EMBL" id="FWDO01000007">
    <property type="protein sequence ID" value="SLM19685.1"/>
    <property type="molecule type" value="Genomic_DNA"/>
</dbReference>
<keyword evidence="7" id="KW-0460">Magnesium</keyword>
<dbReference type="GO" id="GO:0005829">
    <property type="term" value="C:cytosol"/>
    <property type="evidence" value="ECO:0007669"/>
    <property type="project" value="TreeGrafter"/>
</dbReference>
<comment type="similarity">
    <text evidence="7">Belongs to the shikimate kinase family.</text>
</comment>
<comment type="subunit">
    <text evidence="7">Monomer.</text>
</comment>
<feature type="binding site" evidence="7">
    <location>
        <position position="32"/>
    </location>
    <ligand>
        <name>substrate</name>
    </ligand>
</feature>
<comment type="cofactor">
    <cofactor evidence="7">
        <name>Mg(2+)</name>
        <dbReference type="ChEBI" id="CHEBI:18420"/>
    </cofactor>
    <text evidence="7">Binds 1 Mg(2+) ion per subunit.</text>
</comment>
<dbReference type="Gene3D" id="3.40.50.300">
    <property type="entry name" value="P-loop containing nucleotide triphosphate hydrolases"/>
    <property type="match status" value="1"/>
</dbReference>
<feature type="binding site" evidence="7">
    <location>
        <begin position="10"/>
        <end position="15"/>
    </location>
    <ligand>
        <name>ATP</name>
        <dbReference type="ChEBI" id="CHEBI:30616"/>
    </ligand>
</feature>
<keyword evidence="4 7" id="KW-0418">Kinase</keyword>